<proteinExistence type="predicted"/>
<dbReference type="RefSeq" id="WP_073596225.1">
    <property type="nucleotide sequence ID" value="NZ_MRCE01000035.1"/>
</dbReference>
<evidence type="ECO:0000313" key="3">
    <source>
        <dbReference type="Proteomes" id="UP000185860"/>
    </source>
</evidence>
<organism evidence="2 3">
    <name type="scientific">[Phormidium ambiguum] IAM M-71</name>
    <dbReference type="NCBI Taxonomy" id="454136"/>
    <lineage>
        <taxon>Bacteria</taxon>
        <taxon>Bacillati</taxon>
        <taxon>Cyanobacteriota</taxon>
        <taxon>Cyanophyceae</taxon>
        <taxon>Oscillatoriophycideae</taxon>
        <taxon>Aerosakkonematales</taxon>
        <taxon>Aerosakkonemataceae</taxon>
        <taxon>Floridanema</taxon>
    </lineage>
</organism>
<name>A0A1U7I8Q7_9CYAN</name>
<sequence length="243" mass="26443">MNQTAIKGAFATLSSALISIIGLGVGVNGALAQSSVTACEPPAAGEYLLLIITDTRQNQRLLRQSLPSKTKTVVCNYLDNIVTRVSGFSSLEDAEDWVRYINDITGLSAFVVEPTAAAEFVADKPKPSPRPPAPSPESNREEARKPQPSTESLPAFNPRLLGRGYALLVDYGNQPEIATQLQQLLGKQIGLVSFGQRPYLLALYTSNERNASNTFRLLSDRGFLVMLVDGNRVTLLRPQVENR</sequence>
<evidence type="ECO:0000256" key="1">
    <source>
        <dbReference type="SAM" id="MobiDB-lite"/>
    </source>
</evidence>
<dbReference type="EMBL" id="MRCE01000035">
    <property type="protein sequence ID" value="OKH32849.1"/>
    <property type="molecule type" value="Genomic_DNA"/>
</dbReference>
<dbReference type="STRING" id="454136.NIES2119_25070"/>
<dbReference type="AlphaFoldDB" id="A0A1U7I8Q7"/>
<accession>A0A1U7I8Q7</accession>
<feature type="region of interest" description="Disordered" evidence="1">
    <location>
        <begin position="121"/>
        <end position="157"/>
    </location>
</feature>
<reference evidence="2 3" key="1">
    <citation type="submission" date="2016-11" db="EMBL/GenBank/DDBJ databases">
        <title>Draft Genome Sequences of Nine Cyanobacterial Strains from Diverse Habitats.</title>
        <authorList>
            <person name="Zhu T."/>
            <person name="Hou S."/>
            <person name="Lu X."/>
            <person name="Hess W.R."/>
        </authorList>
    </citation>
    <scope>NUCLEOTIDE SEQUENCE [LARGE SCALE GENOMIC DNA]</scope>
    <source>
        <strain evidence="2 3">IAM M-71</strain>
    </source>
</reference>
<dbReference type="OrthoDB" id="561002at2"/>
<dbReference type="Proteomes" id="UP000185860">
    <property type="component" value="Unassembled WGS sequence"/>
</dbReference>
<gene>
    <name evidence="2" type="ORF">NIES2119_25070</name>
</gene>
<protein>
    <submittedName>
        <fullName evidence="2">Uncharacterized protein</fullName>
    </submittedName>
</protein>
<evidence type="ECO:0000313" key="2">
    <source>
        <dbReference type="EMBL" id="OKH32849.1"/>
    </source>
</evidence>
<comment type="caution">
    <text evidence="2">The sequence shown here is derived from an EMBL/GenBank/DDBJ whole genome shotgun (WGS) entry which is preliminary data.</text>
</comment>